<dbReference type="InterPro" id="IPR027417">
    <property type="entry name" value="P-loop_NTPase"/>
</dbReference>
<protein>
    <submittedName>
        <fullName evidence="1">Type IV secretory pathway VirB4 component</fullName>
    </submittedName>
</protein>
<dbReference type="Gene3D" id="3.40.50.300">
    <property type="entry name" value="P-loop containing nucleotide triphosphate hydrolases"/>
    <property type="match status" value="1"/>
</dbReference>
<dbReference type="EMBL" id="QEKK01000004">
    <property type="protein sequence ID" value="PVY58417.1"/>
    <property type="molecule type" value="Genomic_DNA"/>
</dbReference>
<proteinExistence type="predicted"/>
<evidence type="ECO:0000313" key="1">
    <source>
        <dbReference type="EMBL" id="PVY58417.1"/>
    </source>
</evidence>
<dbReference type="PANTHER" id="PTHR30121:SF6">
    <property type="entry name" value="SLR6007 PROTEIN"/>
    <property type="match status" value="1"/>
</dbReference>
<sequence length="771" mass="87883">MTKGADRSDWGRFTIPRSVQKSIPVGCIYRDGIWKVAERFSRTWRFADINYAVASHEDQLNMFMAYSGLLNSLPADAVAKITISNRRMDPHSFERTVLQKEQGDALDKYRREYNRILLNRAAESNNLVQDKYLTISTARKDIEEARTFFARMDAELSRGFAKLSSGAWPLSNQDRLRILHSFFRPGWEQYFHFDPAETMRKGHDFRDYVCPDSLLFKRSYFEVGDKVGRVLFLREYASYVKDTMLTELSDFSRDLMLSIDILPVPMGEAVKDVQNRILGVETEITRTEQRQIANNSFSAGIPYELEQFRREAKEFLDDLTTRDQRMMLCDVTLVHTAGTLEELDADTASIVSIAQKHSCELGVLNYEQEDGLNTVLPYGLRRIHARRTLTTESVAVLMPFKVQEIQDTGGLYYGVNAVSKNLLICDRKKLQNGHGFWLGVSGSGKSFSVKEELTLAALSTDDDILVVDPEREFGPLVWALGGEVVTLEPGSPHHINALAMHKGHGKEENPVILKSEFMMSVFEQLMGADKLGPKHKSILDRCTANVFRAYIKKYEGPEPTLPDFRAELLRQPEPEAQEMALALELFSDGSLDLFAHETNVDMSRRIIGFDMFGLGDHLRPLGMLVMLNALENRVVENKARGRFTRIYIDEGYLYFLYQYSAQVLYKFWKRLRKLGGMMTLITQNVEECLRSDTARLMFANSEFLVMLNQAPTDRSELARLLHISDTQLSYITNADVGCGLVKVGGSIVPFQNEFPRDTELYRLMSTTPGEK</sequence>
<reference evidence="1 2" key="1">
    <citation type="submission" date="2018-04" db="EMBL/GenBank/DDBJ databases">
        <title>Genomic Encyclopedia of Type Strains, Phase IV (KMG-IV): sequencing the most valuable type-strain genomes for metagenomic binning, comparative biology and taxonomic classification.</title>
        <authorList>
            <person name="Goeker M."/>
        </authorList>
    </citation>
    <scope>NUCLEOTIDE SEQUENCE [LARGE SCALE GENOMIC DNA]</scope>
    <source>
        <strain evidence="1 2">DSM 26588</strain>
    </source>
</reference>
<dbReference type="SUPFAM" id="SSF52540">
    <property type="entry name" value="P-loop containing nucleoside triphosphate hydrolases"/>
    <property type="match status" value="1"/>
</dbReference>
<dbReference type="InterPro" id="IPR051162">
    <property type="entry name" value="T4SS_component"/>
</dbReference>
<organism evidence="1 2">
    <name type="scientific">Intestinimonas butyriciproducens</name>
    <dbReference type="NCBI Taxonomy" id="1297617"/>
    <lineage>
        <taxon>Bacteria</taxon>
        <taxon>Bacillati</taxon>
        <taxon>Bacillota</taxon>
        <taxon>Clostridia</taxon>
        <taxon>Eubacteriales</taxon>
        <taxon>Intestinimonas</taxon>
    </lineage>
</organism>
<comment type="caution">
    <text evidence="1">The sequence shown here is derived from an EMBL/GenBank/DDBJ whole genome shotgun (WGS) entry which is preliminary data.</text>
</comment>
<dbReference type="NCBIfam" id="NF045971">
    <property type="entry name" value="conju_CD1110"/>
    <property type="match status" value="1"/>
</dbReference>
<dbReference type="AlphaFoldDB" id="A0A2U1CC94"/>
<evidence type="ECO:0000313" key="2">
    <source>
        <dbReference type="Proteomes" id="UP000245778"/>
    </source>
</evidence>
<dbReference type="PANTHER" id="PTHR30121">
    <property type="entry name" value="UNCHARACTERIZED PROTEIN YJGR-RELATED"/>
    <property type="match status" value="1"/>
</dbReference>
<gene>
    <name evidence="1" type="ORF">C7373_10410</name>
</gene>
<dbReference type="Gene3D" id="1.10.8.730">
    <property type="match status" value="1"/>
</dbReference>
<accession>A0A2U1CC94</accession>
<name>A0A2U1CC94_9FIRM</name>
<dbReference type="Proteomes" id="UP000245778">
    <property type="component" value="Unassembled WGS sequence"/>
</dbReference>